<feature type="domain" description="Response regulatory" evidence="7">
    <location>
        <begin position="2"/>
        <end position="117"/>
    </location>
</feature>
<dbReference type="SMART" id="SM00448">
    <property type="entry name" value="REC"/>
    <property type="match status" value="1"/>
</dbReference>
<protein>
    <submittedName>
        <fullName evidence="8">Histidine kinase</fullName>
    </submittedName>
</protein>
<name>A0A2P7UQT9_9BACL</name>
<keyword evidence="6" id="KW-0175">Coiled coil</keyword>
<evidence type="ECO:0000256" key="1">
    <source>
        <dbReference type="ARBA" id="ARBA00023012"/>
    </source>
</evidence>
<dbReference type="InterPro" id="IPR036388">
    <property type="entry name" value="WH-like_DNA-bd_sf"/>
</dbReference>
<dbReference type="Pfam" id="PF03704">
    <property type="entry name" value="BTAD"/>
    <property type="match status" value="1"/>
</dbReference>
<accession>A0A2P7UQT9</accession>
<dbReference type="InterPro" id="IPR005158">
    <property type="entry name" value="BTAD"/>
</dbReference>
<dbReference type="SUPFAM" id="SSF48452">
    <property type="entry name" value="TPR-like"/>
    <property type="match status" value="1"/>
</dbReference>
<dbReference type="EMBL" id="PXZM01000039">
    <property type="protein sequence ID" value="PSJ89370.1"/>
    <property type="molecule type" value="Genomic_DNA"/>
</dbReference>
<gene>
    <name evidence="8" type="ORF">C7R93_23025</name>
</gene>
<evidence type="ECO:0000313" key="9">
    <source>
        <dbReference type="Proteomes" id="UP000240419"/>
    </source>
</evidence>
<dbReference type="AlphaFoldDB" id="A0A2P7UQT9"/>
<dbReference type="Gene3D" id="1.25.40.10">
    <property type="entry name" value="Tetratricopeptide repeat domain"/>
    <property type="match status" value="1"/>
</dbReference>
<keyword evidence="3" id="KW-0238">DNA-binding</keyword>
<dbReference type="GO" id="GO:0003677">
    <property type="term" value="F:DNA binding"/>
    <property type="evidence" value="ECO:0007669"/>
    <property type="project" value="UniProtKB-KW"/>
</dbReference>
<evidence type="ECO:0000313" key="8">
    <source>
        <dbReference type="EMBL" id="PSJ89370.1"/>
    </source>
</evidence>
<evidence type="ECO:0000256" key="4">
    <source>
        <dbReference type="ARBA" id="ARBA00023163"/>
    </source>
</evidence>
<dbReference type="Proteomes" id="UP000240419">
    <property type="component" value="Unassembled WGS sequence"/>
</dbReference>
<dbReference type="PROSITE" id="PS50110">
    <property type="entry name" value="RESPONSE_REGULATORY"/>
    <property type="match status" value="1"/>
</dbReference>
<keyword evidence="4" id="KW-0804">Transcription</keyword>
<feature type="modified residue" description="4-aspartylphosphate" evidence="5">
    <location>
        <position position="54"/>
    </location>
</feature>
<evidence type="ECO:0000256" key="5">
    <source>
        <dbReference type="PROSITE-ProRule" id="PRU00169"/>
    </source>
</evidence>
<dbReference type="PANTHER" id="PTHR35807">
    <property type="entry name" value="TRANSCRIPTIONAL REGULATOR REDD-RELATED"/>
    <property type="match status" value="1"/>
</dbReference>
<keyword evidence="2" id="KW-0805">Transcription regulation</keyword>
<dbReference type="InterPro" id="IPR011990">
    <property type="entry name" value="TPR-like_helical_dom_sf"/>
</dbReference>
<dbReference type="OrthoDB" id="3190595at2"/>
<keyword evidence="8" id="KW-0418">Kinase</keyword>
<sequence length="385" mass="45104">MRALLVDDEQLPLMHLQRLLEKDVGGVKVVGAYTNPLEAIDQAISLQPDVVFLDINMPRISGLEIGERLQEIDNSPEIVFVTGYDKYAVDAFELCALDYIMKPVQLQRLQKTMDRLRERIKSAQEAAPVKEESVVSIQCFNSILFHQPNQEPQEIKWRTNKARELFAYLLHHRNKMIDKDSLIELLWPDYDGSKGVTQLYTTIYLIRQTLKRYGLQTISINKGNLEGGYKLTIDSAAIDVEEWENRLRKLPPLSLSSMEEYEQVLVAYTGDYFGDYDYLWAEYERERLRRMWLQLAKTMSSFYLGHGRVQEAINVNQRIQHLHPLEEDIYMILMQLYASLDDHAAVEEQYMLLTTRWEQELDSAVNVHITSWYHAWKQETEHKQL</sequence>
<dbReference type="Gene3D" id="3.40.50.2300">
    <property type="match status" value="1"/>
</dbReference>
<feature type="coiled-coil region" evidence="6">
    <location>
        <begin position="106"/>
        <end position="133"/>
    </location>
</feature>
<comment type="caution">
    <text evidence="8">The sequence shown here is derived from an EMBL/GenBank/DDBJ whole genome shotgun (WGS) entry which is preliminary data.</text>
</comment>
<evidence type="ECO:0000256" key="2">
    <source>
        <dbReference type="ARBA" id="ARBA00023015"/>
    </source>
</evidence>
<keyword evidence="5" id="KW-0597">Phosphoprotein</keyword>
<dbReference type="InterPro" id="IPR016032">
    <property type="entry name" value="Sig_transdc_resp-reg_C-effctor"/>
</dbReference>
<keyword evidence="8" id="KW-0808">Transferase</keyword>
<proteinExistence type="predicted"/>
<dbReference type="SUPFAM" id="SSF46894">
    <property type="entry name" value="C-terminal effector domain of the bipartite response regulators"/>
    <property type="match status" value="1"/>
</dbReference>
<reference evidence="8 9" key="1">
    <citation type="submission" date="2018-03" db="EMBL/GenBank/DDBJ databases">
        <title>Brevisbacillus phylogenomics.</title>
        <authorList>
            <person name="Dunlap C."/>
        </authorList>
    </citation>
    <scope>NUCLEOTIDE SEQUENCE [LARGE SCALE GENOMIC DNA]</scope>
    <source>
        <strain evidence="8 9">NRRL NRS-1210</strain>
    </source>
</reference>
<evidence type="ECO:0000259" key="7">
    <source>
        <dbReference type="PROSITE" id="PS50110"/>
    </source>
</evidence>
<dbReference type="Pfam" id="PF00072">
    <property type="entry name" value="Response_reg"/>
    <property type="match status" value="1"/>
</dbReference>
<dbReference type="RefSeq" id="WP_106841006.1">
    <property type="nucleotide sequence ID" value="NZ_JBCNIW010000014.1"/>
</dbReference>
<dbReference type="Gene3D" id="1.10.10.10">
    <property type="entry name" value="Winged helix-like DNA-binding domain superfamily/Winged helix DNA-binding domain"/>
    <property type="match status" value="1"/>
</dbReference>
<dbReference type="SMART" id="SM01043">
    <property type="entry name" value="BTAD"/>
    <property type="match status" value="1"/>
</dbReference>
<dbReference type="SUPFAM" id="SSF52172">
    <property type="entry name" value="CheY-like"/>
    <property type="match status" value="1"/>
</dbReference>
<dbReference type="PANTHER" id="PTHR35807:SF2">
    <property type="entry name" value="TRANSCRIPTIONAL ACTIVATOR DOMAIN"/>
    <property type="match status" value="1"/>
</dbReference>
<dbReference type="GO" id="GO:0006355">
    <property type="term" value="P:regulation of DNA-templated transcription"/>
    <property type="evidence" value="ECO:0007669"/>
    <property type="project" value="InterPro"/>
</dbReference>
<organism evidence="8 9">
    <name type="scientific">Brevibacillus fortis</name>
    <dbReference type="NCBI Taxonomy" id="2126352"/>
    <lineage>
        <taxon>Bacteria</taxon>
        <taxon>Bacillati</taxon>
        <taxon>Bacillota</taxon>
        <taxon>Bacilli</taxon>
        <taxon>Bacillales</taxon>
        <taxon>Paenibacillaceae</taxon>
        <taxon>Brevibacillus</taxon>
    </lineage>
</organism>
<dbReference type="InterPro" id="IPR051677">
    <property type="entry name" value="AfsR-DnrI-RedD_regulator"/>
</dbReference>
<dbReference type="GO" id="GO:0000160">
    <property type="term" value="P:phosphorelay signal transduction system"/>
    <property type="evidence" value="ECO:0007669"/>
    <property type="project" value="UniProtKB-KW"/>
</dbReference>
<keyword evidence="9" id="KW-1185">Reference proteome</keyword>
<dbReference type="InterPro" id="IPR001789">
    <property type="entry name" value="Sig_transdc_resp-reg_receiver"/>
</dbReference>
<keyword evidence="1" id="KW-0902">Two-component regulatory system</keyword>
<evidence type="ECO:0000256" key="3">
    <source>
        <dbReference type="ARBA" id="ARBA00023125"/>
    </source>
</evidence>
<evidence type="ECO:0000256" key="6">
    <source>
        <dbReference type="SAM" id="Coils"/>
    </source>
</evidence>
<dbReference type="GO" id="GO:0016301">
    <property type="term" value="F:kinase activity"/>
    <property type="evidence" value="ECO:0007669"/>
    <property type="project" value="UniProtKB-KW"/>
</dbReference>
<dbReference type="InterPro" id="IPR011006">
    <property type="entry name" value="CheY-like_superfamily"/>
</dbReference>